<keyword evidence="9" id="KW-1185">Reference proteome</keyword>
<dbReference type="InterPro" id="IPR011600">
    <property type="entry name" value="Pept_C14_caspase"/>
</dbReference>
<gene>
    <name evidence="8" type="ORF">C0Q70_07391</name>
</gene>
<dbReference type="AlphaFoldDB" id="A0A2T7PEW9"/>
<dbReference type="GO" id="GO:0051604">
    <property type="term" value="P:protein maturation"/>
    <property type="evidence" value="ECO:0007669"/>
    <property type="project" value="UniProtKB-ARBA"/>
</dbReference>
<dbReference type="EMBL" id="PZQS01000004">
    <property type="protein sequence ID" value="PVD31965.1"/>
    <property type="molecule type" value="Genomic_DNA"/>
</dbReference>
<dbReference type="GO" id="GO:0005737">
    <property type="term" value="C:cytoplasm"/>
    <property type="evidence" value="ECO:0007669"/>
    <property type="project" value="UniProtKB-ARBA"/>
</dbReference>
<comment type="caution">
    <text evidence="8">The sequence shown here is derived from an EMBL/GenBank/DDBJ whole genome shotgun (WGS) entry which is preliminary data.</text>
</comment>
<feature type="domain" description="Caspase family p20" evidence="6">
    <location>
        <begin position="323"/>
        <end position="439"/>
    </location>
</feature>
<dbReference type="CDD" id="cd01671">
    <property type="entry name" value="CARD"/>
    <property type="match status" value="1"/>
</dbReference>
<evidence type="ECO:0000256" key="1">
    <source>
        <dbReference type="ARBA" id="ARBA00010134"/>
    </source>
</evidence>
<dbReference type="PRINTS" id="PR00376">
    <property type="entry name" value="IL1BCENZYME"/>
</dbReference>
<dbReference type="InterPro" id="IPR029030">
    <property type="entry name" value="Caspase-like_dom_sf"/>
</dbReference>
<dbReference type="PANTHER" id="PTHR48169:SF1">
    <property type="entry name" value="ASTROCYTIC PHOSPHOPROTEIN PEA-15"/>
    <property type="match status" value="1"/>
</dbReference>
<organism evidence="8 9">
    <name type="scientific">Pomacea canaliculata</name>
    <name type="common">Golden apple snail</name>
    <dbReference type="NCBI Taxonomy" id="400727"/>
    <lineage>
        <taxon>Eukaryota</taxon>
        <taxon>Metazoa</taxon>
        <taxon>Spiralia</taxon>
        <taxon>Lophotrochozoa</taxon>
        <taxon>Mollusca</taxon>
        <taxon>Gastropoda</taxon>
        <taxon>Caenogastropoda</taxon>
        <taxon>Architaenioglossa</taxon>
        <taxon>Ampullarioidea</taxon>
        <taxon>Ampullariidae</taxon>
        <taxon>Pomacea</taxon>
    </lineage>
</organism>
<evidence type="ECO:0000259" key="6">
    <source>
        <dbReference type="PROSITE" id="PS50208"/>
    </source>
</evidence>
<reference evidence="8 9" key="1">
    <citation type="submission" date="2018-04" db="EMBL/GenBank/DDBJ databases">
        <title>The genome of golden apple snail Pomacea canaliculata provides insight into stress tolerance and invasive adaptation.</title>
        <authorList>
            <person name="Liu C."/>
            <person name="Liu B."/>
            <person name="Ren Y."/>
            <person name="Zhang Y."/>
            <person name="Wang H."/>
            <person name="Li S."/>
            <person name="Jiang F."/>
            <person name="Yin L."/>
            <person name="Zhang G."/>
            <person name="Qian W."/>
            <person name="Fan W."/>
        </authorList>
    </citation>
    <scope>NUCLEOTIDE SEQUENCE [LARGE SCALE GENOMIC DNA]</scope>
    <source>
        <strain evidence="8">SZHN2017</strain>
        <tissue evidence="8">Muscle</tissue>
    </source>
</reference>
<evidence type="ECO:0000313" key="8">
    <source>
        <dbReference type="EMBL" id="PVD31965.1"/>
    </source>
</evidence>
<feature type="domain" description="Caspase family p10" evidence="5">
    <location>
        <begin position="593"/>
        <end position="682"/>
    </location>
</feature>
<dbReference type="InterPro" id="IPR001315">
    <property type="entry name" value="CARD"/>
</dbReference>
<evidence type="ECO:0000256" key="2">
    <source>
        <dbReference type="ARBA" id="ARBA00022703"/>
    </source>
</evidence>
<dbReference type="PROSITE" id="PS50209">
    <property type="entry name" value="CARD"/>
    <property type="match status" value="1"/>
</dbReference>
<dbReference type="GO" id="GO:0042981">
    <property type="term" value="P:regulation of apoptotic process"/>
    <property type="evidence" value="ECO:0007669"/>
    <property type="project" value="InterPro"/>
</dbReference>
<dbReference type="Gene3D" id="1.10.533.10">
    <property type="entry name" value="Death Domain, Fas"/>
    <property type="match status" value="1"/>
</dbReference>
<dbReference type="GO" id="GO:0006508">
    <property type="term" value="P:proteolysis"/>
    <property type="evidence" value="ECO:0007669"/>
    <property type="project" value="InterPro"/>
</dbReference>
<dbReference type="InterPro" id="IPR002138">
    <property type="entry name" value="Pept_C14_p10"/>
</dbReference>
<dbReference type="InterPro" id="IPR011029">
    <property type="entry name" value="DEATH-like_dom_sf"/>
</dbReference>
<evidence type="ECO:0000256" key="4">
    <source>
        <dbReference type="SAM" id="MobiDB-lite"/>
    </source>
</evidence>
<dbReference type="PROSITE" id="PS50207">
    <property type="entry name" value="CASPASE_P10"/>
    <property type="match status" value="1"/>
</dbReference>
<evidence type="ECO:0000259" key="5">
    <source>
        <dbReference type="PROSITE" id="PS50207"/>
    </source>
</evidence>
<dbReference type="Gene3D" id="3.30.70.1470">
    <property type="entry name" value="Caspase-like"/>
    <property type="match status" value="1"/>
</dbReference>
<accession>A0A2T7PEW9</accession>
<dbReference type="InterPro" id="IPR001309">
    <property type="entry name" value="Pept_C14_p20"/>
</dbReference>
<feature type="compositionally biased region" description="Low complexity" evidence="4">
    <location>
        <begin position="19"/>
        <end position="37"/>
    </location>
</feature>
<protein>
    <recommendedName>
        <fullName evidence="10">Caspase family p20 domain-containing protein</fullName>
    </recommendedName>
</protein>
<proteinExistence type="inferred from homology"/>
<dbReference type="InterPro" id="IPR015917">
    <property type="entry name" value="Pept_C14A"/>
</dbReference>
<dbReference type="STRING" id="400727.A0A2T7PEW9"/>
<dbReference type="PANTHER" id="PTHR48169">
    <property type="entry name" value="DED DOMAIN-CONTAINING PROTEIN"/>
    <property type="match status" value="1"/>
</dbReference>
<dbReference type="Gene3D" id="3.40.50.1460">
    <property type="match status" value="1"/>
</dbReference>
<evidence type="ECO:0000313" key="9">
    <source>
        <dbReference type="Proteomes" id="UP000245119"/>
    </source>
</evidence>
<evidence type="ECO:0000259" key="7">
    <source>
        <dbReference type="PROSITE" id="PS50209"/>
    </source>
</evidence>
<dbReference type="SUPFAM" id="SSF47986">
    <property type="entry name" value="DEATH domain"/>
    <property type="match status" value="1"/>
</dbReference>
<name>A0A2T7PEW9_POMCA</name>
<keyword evidence="2" id="KW-0053">Apoptosis</keyword>
<evidence type="ECO:0000256" key="3">
    <source>
        <dbReference type="RuleBase" id="RU003971"/>
    </source>
</evidence>
<dbReference type="SUPFAM" id="SSF52129">
    <property type="entry name" value="Caspase-like"/>
    <property type="match status" value="2"/>
</dbReference>
<comment type="similarity">
    <text evidence="1 3">Belongs to the peptidase C14A family.</text>
</comment>
<dbReference type="GO" id="GO:0006915">
    <property type="term" value="P:apoptotic process"/>
    <property type="evidence" value="ECO:0007669"/>
    <property type="project" value="UniProtKB-KW"/>
</dbReference>
<dbReference type="Proteomes" id="UP000245119">
    <property type="component" value="Linkage Group LG4"/>
</dbReference>
<feature type="region of interest" description="Disordered" evidence="4">
    <location>
        <begin position="18"/>
        <end position="37"/>
    </location>
</feature>
<dbReference type="OrthoDB" id="6114029at2759"/>
<dbReference type="GO" id="GO:0004197">
    <property type="term" value="F:cysteine-type endopeptidase activity"/>
    <property type="evidence" value="ECO:0007669"/>
    <property type="project" value="InterPro"/>
</dbReference>
<dbReference type="SMART" id="SM00115">
    <property type="entry name" value="CASc"/>
    <property type="match status" value="1"/>
</dbReference>
<evidence type="ECO:0008006" key="10">
    <source>
        <dbReference type="Google" id="ProtNLM"/>
    </source>
</evidence>
<sequence length="682" mass="76850">MEERVQTYAEELESVLHLQGQQRNSNSSNSNNDQQDGGLDMQVLESAISSICQMEGQLSQMFYRKIHEQRRTTGSSFSSASSADQSHLRALKSCHQKLVNELCLQDTGLQEQLVSKGLLTPNDAMHINRQSSASAKNEKMLEIVARRMDKGTFRSIFLPELRKDCGHCHLADQLEEVDLQIKGEVEEDTCPFCRLTEEVDPKALARSLYTKGAITPNTYRDLMDGVMSRQRKWYLLQRNLCNNEALLESLKQETPNSYKMIRKQGLPVDRCCCSQLDHERLRPAGACRISDVSGSSFSMPSRAPPYETEQTLGRTGHRVCFIFDNLSIRRQCYQVDSATLCDTFEQFGFEVRMSHEVTWEDMVAILEAYTTPDVQEGQRETEYLIVVLLVHLEDRDYFLDIYKRPCRLDRLTSTLTASACPRLAGKPKIFILPASMGVNDMSGYPEFQEHNLASSAADNSSILRRPVDSRMPSTAKENNSIMHVKNTNGYPEFLAHDPSSSRAGDPNIIRHHEDSRVAHPVKGNSCEERAISAVEVSYHLPLRPKSALEPRKKVPEIVIEKPNCEGQQQLPSLRIPKAGDTIECKAAERTEDGPQRVPDEADFLLAFATCPGYVMWTNSLGGSHYIRVLADVLQNQGRSQDLVTCLTLVAQQVASMEMTTGRGRSFKQIPSFISTLRKPVYL</sequence>
<feature type="domain" description="CARD" evidence="7">
    <location>
        <begin position="83"/>
        <end position="147"/>
    </location>
</feature>
<dbReference type="PROSITE" id="PS50208">
    <property type="entry name" value="CASPASE_P20"/>
    <property type="match status" value="1"/>
</dbReference>
<dbReference type="Pfam" id="PF00656">
    <property type="entry name" value="Peptidase_C14"/>
    <property type="match status" value="1"/>
</dbReference>